<reference evidence="4" key="7">
    <citation type="journal article" date="2008" name="Nucleic Acids Res.">
        <title>The rice annotation project database (RAP-DB): 2008 update.</title>
        <authorList>
            <consortium name="The rice annotation project (RAP)"/>
        </authorList>
    </citation>
    <scope>GENOME REANNOTATION</scope>
    <source>
        <strain evidence="4">cv. Nipponbare</strain>
    </source>
</reference>
<dbReference type="EMBL" id="CM000142">
    <property type="protein sequence ID" value="EEE63212.1"/>
    <property type="molecule type" value="Genomic_DNA"/>
</dbReference>
<name>B9FNU2_ORYSJ</name>
<dbReference type="Proteomes" id="UP000007752">
    <property type="component" value="Chromosome 5"/>
</dbReference>
<dbReference type="AlphaFoldDB" id="B9FNU2"/>
<dbReference type="KEGG" id="dosa:Os05g0314700"/>
<dbReference type="PANTHER" id="PTHR21818">
    <property type="entry name" value="BC025462 PROTEIN"/>
    <property type="match status" value="1"/>
</dbReference>
<reference evidence="2" key="4">
    <citation type="journal article" date="2006" name="Nucleic Acids Res.">
        <title>The Rice Annotation Project Database (RAP-DB): hub for Oryza sativa ssp. japonica genome information.</title>
        <authorList>
            <person name="Ohyanagi H."/>
            <person name="Tanaka T."/>
            <person name="Sakai H."/>
            <person name="Shigemoto Y."/>
            <person name="Yamaguchi K."/>
            <person name="Habara T."/>
            <person name="Fujii Y."/>
            <person name="Antonio B.A."/>
            <person name="Nagamura Y."/>
            <person name="Imanishi T."/>
            <person name="Ikeo K."/>
            <person name="Itoh T."/>
            <person name="Gojobori T."/>
            <person name="Sasaki T."/>
        </authorList>
    </citation>
    <scope>NUCLEOTIDE SEQUENCE</scope>
</reference>
<reference evidence="1" key="1">
    <citation type="submission" date="2004-10" db="EMBL/GenBank/DDBJ databases">
        <title>Oryza sativa BAC OJ1308_D01 genomic sequence.</title>
        <authorList>
            <person name="Chow T.-Y."/>
            <person name="Hsing Y.-I.C."/>
            <person name="Chen C.-S."/>
            <person name="Chen H.-H."/>
            <person name="Liu S.-M."/>
            <person name="Chao Y.-T."/>
            <person name="Chang S.-J."/>
            <person name="Chen H.-C."/>
            <person name="Chen S.-K."/>
            <person name="Chen T.-R."/>
            <person name="Chen Y.-L."/>
            <person name="Cheng C.-H."/>
            <person name="Chung C.-I."/>
            <person name="Han S.-Y."/>
            <person name="Hsiao S.-H."/>
            <person name="Hsiung J.-N."/>
            <person name="Hsu C.-H."/>
            <person name="Huang J.-J."/>
            <person name="Kau P.-I."/>
            <person name="Lee M.-C."/>
            <person name="Leu H.-L."/>
            <person name="Li Y.-F."/>
            <person name="Lin S.-J."/>
            <person name="Lin Y.-C."/>
            <person name="Wu S.-W."/>
            <person name="Yu C.-Y."/>
            <person name="Yu S.-W."/>
            <person name="Wu H.-P."/>
            <person name="Shaw J.-F."/>
            <person name="Yu Y."/>
            <person name="Rambo T."/>
            <person name="Currie J."/>
            <person name="Collura K."/>
            <person name="Soderlund C."/>
            <person name="Wing R."/>
        </authorList>
    </citation>
    <scope>NUCLEOTIDE SEQUENCE</scope>
</reference>
<dbReference type="Gramene" id="Os05t0314700-01">
    <property type="protein sequence ID" value="Os05t0314700-01"/>
    <property type="gene ID" value="Os05g0314700"/>
</dbReference>
<dbReference type="OrthoDB" id="195089at2759"/>
<reference evidence="2" key="5">
    <citation type="journal article" date="2007" name="Genome Res.">
        <title>Curated Genome Annotation of Oryza sativa ssp. japonica and Comparative Genome Analysis with Arabidopsis thaliana.</title>
        <authorList>
            <consortium name="The Rice Annotation Project (RAP)"/>
            <person name="Itoh T."/>
            <person name="Tanaka T."/>
            <person name="Barrero R.A."/>
            <person name="Yamasaki C."/>
            <person name="Fujii Y."/>
            <person name="Hilton P.B."/>
            <person name="Antonio B.A."/>
            <person name="Aono H."/>
            <person name="Apweiler R."/>
            <person name="Bruskiewich R."/>
            <person name="Bureau T."/>
            <person name="Burr F."/>
            <person name="Costa de Oliveira A."/>
            <person name="Fuks G."/>
            <person name="Habara T."/>
            <person name="Haberer G."/>
            <person name="Han B."/>
            <person name="Harada E."/>
            <person name="Hiraki A.T."/>
            <person name="Hirochika H."/>
            <person name="Hoen D."/>
            <person name="Hokari H."/>
            <person name="Hosokawa S."/>
            <person name="Hsing Y."/>
            <person name="Ikawa H."/>
            <person name="Ikeo K."/>
            <person name="Imanishi T."/>
            <person name="Ito Y."/>
            <person name="Jaiswal P."/>
            <person name="Kanno M."/>
            <person name="Kawahara Y."/>
            <person name="Kawamura T."/>
            <person name="Kawashima H."/>
            <person name="Khurana J.P."/>
            <person name="Kikuchi S."/>
            <person name="Komatsu S."/>
            <person name="Koyanagi K.O."/>
            <person name="Kubooka H."/>
            <person name="Lieberherr D."/>
            <person name="Lin Y.C."/>
            <person name="Lonsdale D."/>
            <person name="Matsumoto T."/>
            <person name="Matsuya A."/>
            <person name="McCombie W.R."/>
            <person name="Messing J."/>
            <person name="Miyao A."/>
            <person name="Mulder N."/>
            <person name="Nagamura Y."/>
            <person name="Nam J."/>
            <person name="Namiki N."/>
            <person name="Numa H."/>
            <person name="Nurimoto S."/>
            <person name="O'donovan C."/>
            <person name="Ohyanagi H."/>
            <person name="Okido T."/>
            <person name="Oota S."/>
            <person name="Osato N."/>
            <person name="Palmer L.E."/>
            <person name="Quetier F."/>
            <person name="Raghuvanshi S."/>
            <person name="Saichi N."/>
            <person name="Sakai H."/>
            <person name="Sakai Y."/>
            <person name="Sakata K."/>
            <person name="Sakurai T."/>
            <person name="Sato F."/>
            <person name="Sato Y."/>
            <person name="Schoof H."/>
            <person name="Seki M."/>
            <person name="Shibata M."/>
            <person name="Shimizu Y."/>
            <person name="Shinozaki K."/>
            <person name="Shinso Y."/>
            <person name="Singh N.K."/>
            <person name="Smith-White B."/>
            <person name="Takeda J."/>
            <person name="Tanino M."/>
            <person name="Tatusova T."/>
            <person name="Thongjuea S."/>
            <person name="Todokoro F."/>
            <person name="Tsugane M."/>
            <person name="Tyagi A.K."/>
            <person name="Vanavichit A."/>
            <person name="Wang A."/>
            <person name="Wing R.A."/>
            <person name="Yamaguchi K."/>
            <person name="Yamamoto M."/>
            <person name="Yamamoto N."/>
            <person name="Yu Y."/>
            <person name="Zhang H."/>
            <person name="Zhao Q."/>
            <person name="Higo K."/>
            <person name="Burr B."/>
            <person name="Gojobori T."/>
            <person name="Sasaki T."/>
        </authorList>
    </citation>
    <scope>NUCLEOTIDE SEQUENCE</scope>
</reference>
<evidence type="ECO:0000313" key="2">
    <source>
        <dbReference type="EMBL" id="BAF17083.1"/>
    </source>
</evidence>
<protein>
    <submittedName>
        <fullName evidence="2">Os05g0314700 protein</fullName>
    </submittedName>
</protein>
<proteinExistence type="predicted"/>
<reference evidence="2" key="10">
    <citation type="submission" date="2012-08" db="EMBL/GenBank/DDBJ databases">
        <title>The Second Rice Annotation Project Meeting (RAP2).</title>
        <authorList>
            <consortium name="The Rice Annotation Project (RAP)"/>
        </authorList>
    </citation>
    <scope>NUCLEOTIDE SEQUENCE</scope>
</reference>
<dbReference type="InterPro" id="IPR026171">
    <property type="entry name" value="FANCI"/>
</dbReference>
<reference evidence="2" key="6">
    <citation type="journal article" date="2008" name="Nucleic Acids Res.">
        <title>The Rice Annotation Project Database (RAP-DB): 2008 update.</title>
        <authorList>
            <consortium name="The Rice Annotation Project (RAP)"/>
            <person name="Tanaka T."/>
            <person name="Antonio B.A."/>
            <person name="Kikuchi S."/>
            <person name="Matsumoto T."/>
            <person name="Nagamura Y."/>
            <person name="Numa H."/>
            <person name="Sakai H."/>
            <person name="Wu J."/>
            <person name="Itoh T."/>
            <person name="Sasaki T."/>
            <person name="Aono R."/>
            <person name="Fujii Y."/>
            <person name="Habara T."/>
            <person name="Harada E."/>
            <person name="Kanno M."/>
            <person name="Kawahara Y."/>
            <person name="Kawashima H."/>
            <person name="Kubooka H."/>
            <person name="Matsuya A."/>
            <person name="Nakaoka H."/>
            <person name="Saichi N."/>
            <person name="Sanbonmatsu R."/>
            <person name="Sato Y."/>
            <person name="Shinso Y."/>
            <person name="Suzuki M."/>
            <person name="Takeda J."/>
            <person name="Tanino M."/>
            <person name="Todokoro F."/>
            <person name="Yamaguchi K."/>
            <person name="Yamamoto N."/>
            <person name="Yamasaki C."/>
            <person name="Imanishi T."/>
            <person name="Okido T."/>
            <person name="Tada M."/>
            <person name="Ikeo K."/>
            <person name="Tateno Y."/>
            <person name="Gojobori T."/>
            <person name="Lin Y.C."/>
            <person name="Wei F.J."/>
            <person name="Hsing Y.I."/>
            <person name="Zhao Q."/>
            <person name="Han B."/>
            <person name="Kramer M.R."/>
            <person name="McCombie R.W."/>
            <person name="Lonsdale D."/>
            <person name="O'Donovan C.C."/>
            <person name="Whitfield E.J."/>
            <person name="Apweiler R."/>
            <person name="Koyanagi K.O."/>
            <person name="Khurana J.P."/>
            <person name="Raghuvanshi S."/>
            <person name="Singh N.K."/>
            <person name="Tyagi A.K."/>
            <person name="Haberer G."/>
            <person name="Fujisawa M."/>
            <person name="Hosokawa S."/>
            <person name="Ito Y."/>
            <person name="Ikawa H."/>
            <person name="Shibata M."/>
            <person name="Yamamoto M."/>
            <person name="Bruskiewich R.M."/>
            <person name="Hoen D.R."/>
            <person name="Bureau TE."/>
            <person name="Namiki N."/>
            <person name="Ohyanagi H."/>
            <person name="Sakai Y."/>
            <person name="Nobushima S."/>
            <person name="Sakata K."/>
            <person name="Barrero R.A."/>
            <person name="Sato Y."/>
            <person name="Souvorov A."/>
            <person name="Smith-White B."/>
            <person name="Tatusova T."/>
            <person name="An S."/>
            <person name="An G."/>
            <person name="OOta S."/>
            <person name="Fuks G."/>
            <person name="Messing J."/>
            <person name="Christie K.R."/>
            <person name="Lieberherr D."/>
            <person name="Kim H."/>
            <person name="Zuccolo A."/>
            <person name="Wing R.A."/>
            <person name="Nobuta K."/>
            <person name="Green P.J."/>
            <person name="Lu C."/>
            <person name="Meyers BC."/>
            <person name="Chaparro C."/>
            <person name="Piegu B."/>
            <person name="Panaud O."/>
            <person name="Echeverria M."/>
        </authorList>
    </citation>
    <scope>NUCLEOTIDE SEQUENCE</scope>
</reference>
<dbReference type="EMBL" id="AC104271">
    <property type="protein sequence ID" value="AAV32151.1"/>
    <property type="molecule type" value="Genomic_DNA"/>
</dbReference>
<reference evidence="3" key="3">
    <citation type="journal article" date="2005" name="PLoS Biol.">
        <title>The genomes of Oryza sativa: a history of duplications.</title>
        <authorList>
            <person name="Yu J."/>
            <person name="Wang J."/>
            <person name="Lin W."/>
            <person name="Li S."/>
            <person name="Li H."/>
            <person name="Zhou J."/>
            <person name="Ni P."/>
            <person name="Dong W."/>
            <person name="Hu S."/>
            <person name="Zeng C."/>
            <person name="Zhang J."/>
            <person name="Zhang Y."/>
            <person name="Li R."/>
            <person name="Xu Z."/>
            <person name="Li S."/>
            <person name="Li X."/>
            <person name="Zheng H."/>
            <person name="Cong L."/>
            <person name="Lin L."/>
            <person name="Yin J."/>
            <person name="Geng J."/>
            <person name="Li G."/>
            <person name="Shi J."/>
            <person name="Liu J."/>
            <person name="Lv H."/>
            <person name="Li J."/>
            <person name="Wang J."/>
            <person name="Deng Y."/>
            <person name="Ran L."/>
            <person name="Shi X."/>
            <person name="Wang X."/>
            <person name="Wu Q."/>
            <person name="Li C."/>
            <person name="Ren X."/>
            <person name="Wang J."/>
            <person name="Wang X."/>
            <person name="Li D."/>
            <person name="Liu D."/>
            <person name="Zhang X."/>
            <person name="Ji Z."/>
            <person name="Zhao W."/>
            <person name="Sun Y."/>
            <person name="Zhang Z."/>
            <person name="Bao J."/>
            <person name="Han Y."/>
            <person name="Dong L."/>
            <person name="Ji J."/>
            <person name="Chen P."/>
            <person name="Wu S."/>
            <person name="Liu J."/>
            <person name="Xiao Y."/>
            <person name="Bu D."/>
            <person name="Tan J."/>
            <person name="Yang L."/>
            <person name="Ye C."/>
            <person name="Zhang J."/>
            <person name="Xu J."/>
            <person name="Zhou Y."/>
            <person name="Yu Y."/>
            <person name="Zhang B."/>
            <person name="Zhuang S."/>
            <person name="Wei H."/>
            <person name="Liu B."/>
            <person name="Lei M."/>
            <person name="Yu H."/>
            <person name="Li Y."/>
            <person name="Xu H."/>
            <person name="Wei S."/>
            <person name="He X."/>
            <person name="Fang L."/>
            <person name="Zhang Z."/>
            <person name="Zhang Y."/>
            <person name="Huang X."/>
            <person name="Su Z."/>
            <person name="Tong W."/>
            <person name="Li J."/>
            <person name="Tong Z."/>
            <person name="Li S."/>
            <person name="Ye J."/>
            <person name="Wang L."/>
            <person name="Fang L."/>
            <person name="Lei T."/>
            <person name="Chen C."/>
            <person name="Chen H."/>
            <person name="Xu Z."/>
            <person name="Li H."/>
            <person name="Huang H."/>
            <person name="Zhang F."/>
            <person name="Xu H."/>
            <person name="Li N."/>
            <person name="Zhao C."/>
            <person name="Li S."/>
            <person name="Dong L."/>
            <person name="Huang Y."/>
            <person name="Li L."/>
            <person name="Xi Y."/>
            <person name="Qi Q."/>
            <person name="Li W."/>
            <person name="Zhang B."/>
            <person name="Hu W."/>
            <person name="Zhang Y."/>
            <person name="Tian X."/>
            <person name="Jiao Y."/>
            <person name="Liang X."/>
            <person name="Jin J."/>
            <person name="Gao L."/>
            <person name="Zheng W."/>
            <person name="Hao B."/>
            <person name="Liu S."/>
            <person name="Wang W."/>
            <person name="Yuan L."/>
            <person name="Cao M."/>
            <person name="McDermott J."/>
            <person name="Samudrala R."/>
            <person name="Wang J."/>
            <person name="Wong G.K."/>
            <person name="Yang H."/>
        </authorList>
    </citation>
    <scope>NUCLEOTIDE SEQUENCE [LARGE SCALE GENOMIC DNA]</scope>
</reference>
<dbReference type="GO" id="GO:0006281">
    <property type="term" value="P:DNA repair"/>
    <property type="evidence" value="ECO:0007669"/>
    <property type="project" value="InterPro"/>
</dbReference>
<sequence length="110" mass="11999">MKGRRAYDLPAAYSFRQPAFVAKFVSLLIADAQDVPTLAYQLLLVSSAACLLRFIGSHITRQVEGTVLMHVTLADKQEHALAREVVVAIKADAGGTFRRFAVVVLLSVEV</sequence>
<reference evidence="2 4" key="2">
    <citation type="journal article" date="2005" name="Nature">
        <title>The map-based sequence of the rice genome.</title>
        <authorList>
            <consortium name="International rice genome sequencing project (IRGSP)"/>
            <person name="Matsumoto T."/>
            <person name="Wu J."/>
            <person name="Kanamori H."/>
            <person name="Katayose Y."/>
            <person name="Fujisawa M."/>
            <person name="Namiki N."/>
            <person name="Mizuno H."/>
            <person name="Yamamoto K."/>
            <person name="Antonio B.A."/>
            <person name="Baba T."/>
            <person name="Sakata K."/>
            <person name="Nagamura Y."/>
            <person name="Aoki H."/>
            <person name="Arikawa K."/>
            <person name="Arita K."/>
            <person name="Bito T."/>
            <person name="Chiden Y."/>
            <person name="Fujitsuka N."/>
            <person name="Fukunaka R."/>
            <person name="Hamada M."/>
            <person name="Harada C."/>
            <person name="Hayashi A."/>
            <person name="Hijishita S."/>
            <person name="Honda M."/>
            <person name="Hosokawa S."/>
            <person name="Ichikawa Y."/>
            <person name="Idonuma A."/>
            <person name="Iijima M."/>
            <person name="Ikeda M."/>
            <person name="Ikeno M."/>
            <person name="Ito K."/>
            <person name="Ito S."/>
            <person name="Ito T."/>
            <person name="Ito Y."/>
            <person name="Ito Y."/>
            <person name="Iwabuchi A."/>
            <person name="Kamiya K."/>
            <person name="Karasawa W."/>
            <person name="Kurita K."/>
            <person name="Katagiri S."/>
            <person name="Kikuta A."/>
            <person name="Kobayashi H."/>
            <person name="Kobayashi N."/>
            <person name="Machita K."/>
            <person name="Maehara T."/>
            <person name="Masukawa M."/>
            <person name="Mizubayashi T."/>
            <person name="Mukai Y."/>
            <person name="Nagasaki H."/>
            <person name="Nagata Y."/>
            <person name="Naito S."/>
            <person name="Nakashima M."/>
            <person name="Nakama Y."/>
            <person name="Nakamichi Y."/>
            <person name="Nakamura M."/>
            <person name="Meguro A."/>
            <person name="Negishi M."/>
            <person name="Ohta I."/>
            <person name="Ohta T."/>
            <person name="Okamoto M."/>
            <person name="Ono N."/>
            <person name="Saji S."/>
            <person name="Sakaguchi M."/>
            <person name="Sakai K."/>
            <person name="Shibata M."/>
            <person name="Shimokawa T."/>
            <person name="Song J."/>
            <person name="Takazaki Y."/>
            <person name="Terasawa K."/>
            <person name="Tsugane M."/>
            <person name="Tsuji K."/>
            <person name="Ueda S."/>
            <person name="Waki K."/>
            <person name="Yamagata H."/>
            <person name="Yamamoto M."/>
            <person name="Yamamoto S."/>
            <person name="Yamane H."/>
            <person name="Yoshiki S."/>
            <person name="Yoshihara R."/>
            <person name="Yukawa K."/>
            <person name="Zhong H."/>
            <person name="Yano M."/>
            <person name="Yuan Q."/>
            <person name="Ouyang S."/>
            <person name="Liu J."/>
            <person name="Jones K.M."/>
            <person name="Gansberger K."/>
            <person name="Moffat K."/>
            <person name="Hill J."/>
            <person name="Bera J."/>
            <person name="Fadrosh D."/>
            <person name="Jin S."/>
            <person name="Johri S."/>
            <person name="Kim M."/>
            <person name="Overton L."/>
            <person name="Reardon M."/>
            <person name="Tsitrin T."/>
            <person name="Vuong H."/>
            <person name="Weaver B."/>
            <person name="Ciecko A."/>
            <person name="Tallon L."/>
            <person name="Jackson J."/>
            <person name="Pai G."/>
            <person name="Aken S.V."/>
            <person name="Utterback T."/>
            <person name="Reidmuller S."/>
            <person name="Feldblyum T."/>
            <person name="Hsiao J."/>
            <person name="Zismann V."/>
            <person name="Iobst S."/>
            <person name="de Vazeille A.R."/>
            <person name="Buell C.R."/>
            <person name="Ying K."/>
            <person name="Li Y."/>
            <person name="Lu T."/>
            <person name="Huang Y."/>
            <person name="Zhao Q."/>
            <person name="Feng Q."/>
            <person name="Zhang L."/>
            <person name="Zhu J."/>
            <person name="Weng Q."/>
            <person name="Mu J."/>
            <person name="Lu Y."/>
            <person name="Fan D."/>
            <person name="Liu Y."/>
            <person name="Guan J."/>
            <person name="Zhang Y."/>
            <person name="Yu S."/>
            <person name="Liu X."/>
            <person name="Zhang Y."/>
            <person name="Hong G."/>
            <person name="Han B."/>
            <person name="Choisne N."/>
            <person name="Demange N."/>
            <person name="Orjeda G."/>
            <person name="Samain S."/>
            <person name="Cattolico L."/>
            <person name="Pelletier E."/>
            <person name="Couloux A."/>
            <person name="Segurens B."/>
            <person name="Wincker P."/>
            <person name="D'Hont A."/>
            <person name="Scarpelli C."/>
            <person name="Weissenbach J."/>
            <person name="Salanoubat M."/>
            <person name="Quetier F."/>
            <person name="Yu Y."/>
            <person name="Kim H.R."/>
            <person name="Rambo T."/>
            <person name="Currie J."/>
            <person name="Collura K."/>
            <person name="Luo M."/>
            <person name="Yang T."/>
            <person name="Ammiraju J.S.S."/>
            <person name="Engler F."/>
            <person name="Soderlund C."/>
            <person name="Wing R.A."/>
            <person name="Palmer L.E."/>
            <person name="de la Bastide M."/>
            <person name="Spiegel L."/>
            <person name="Nascimento L."/>
            <person name="Zutavern T."/>
            <person name="O'Shaughnessy A."/>
            <person name="Dike S."/>
            <person name="Dedhia N."/>
            <person name="Preston R."/>
            <person name="Balija V."/>
            <person name="McCombie W.R."/>
            <person name="Chow T."/>
            <person name="Chen H."/>
            <person name="Chung M."/>
            <person name="Chen C."/>
            <person name="Shaw J."/>
            <person name="Wu H."/>
            <person name="Hsiao K."/>
            <person name="Chao Y."/>
            <person name="Chu M."/>
            <person name="Cheng C."/>
            <person name="Hour A."/>
            <person name="Lee P."/>
            <person name="Lin S."/>
            <person name="Lin Y."/>
            <person name="Liou J."/>
            <person name="Liu S."/>
            <person name="Hsing Y."/>
            <person name="Raghuvanshi S."/>
            <person name="Mohanty A."/>
            <person name="Bharti A.K."/>
            <person name="Gaur A."/>
            <person name="Gupta V."/>
            <person name="Kumar D."/>
            <person name="Ravi V."/>
            <person name="Vij S."/>
            <person name="Kapur A."/>
            <person name="Khurana P."/>
            <person name="Khurana P."/>
            <person name="Khurana J.P."/>
            <person name="Tyagi A.K."/>
            <person name="Gaikwad K."/>
            <person name="Singh A."/>
            <person name="Dalal V."/>
            <person name="Srivastava S."/>
            <person name="Dixit A."/>
            <person name="Pal A.K."/>
            <person name="Ghazi I.A."/>
            <person name="Yadav M."/>
            <person name="Pandit A."/>
            <person name="Bhargava A."/>
            <person name="Sureshbabu K."/>
            <person name="Batra K."/>
            <person name="Sharma T.R."/>
            <person name="Mohapatra T."/>
            <person name="Singh N.K."/>
            <person name="Messing J."/>
            <person name="Nelson A.B."/>
            <person name="Fuks G."/>
            <person name="Kavchok S."/>
            <person name="Keizer G."/>
            <person name="Linton E."/>
            <person name="Llaca V."/>
            <person name="Song R."/>
            <person name="Tanyolac B."/>
            <person name="Young S."/>
            <person name="Ho-Il K."/>
            <person name="Hahn J.H."/>
            <person name="Sangsakoo G."/>
            <person name="Vanavichit A."/>
            <person name="de Mattos Luiz.A.T."/>
            <person name="Zimmer P.D."/>
            <person name="Malone G."/>
            <person name="Dellagostin O."/>
            <person name="de Oliveira A.C."/>
            <person name="Bevan M."/>
            <person name="Bancroft I."/>
            <person name="Minx P."/>
            <person name="Cordum H."/>
            <person name="Wilson R."/>
            <person name="Cheng Z."/>
            <person name="Jin W."/>
            <person name="Jiang J."/>
            <person name="Leong S.A."/>
            <person name="Iwama H."/>
            <person name="Gojobori T."/>
            <person name="Itoh T."/>
            <person name="Niimura Y."/>
            <person name="Fujii Y."/>
            <person name="Habara T."/>
            <person name="Sakai H."/>
            <person name="Sato Y."/>
            <person name="Wilson G."/>
            <person name="Kumar K."/>
            <person name="McCouch S."/>
            <person name="Juretic N."/>
            <person name="Hoen D."/>
            <person name="Wright S."/>
            <person name="Bruskiewich R."/>
            <person name="Bureau T."/>
            <person name="Miyao A."/>
            <person name="Hirochika H."/>
            <person name="Nishikawa T."/>
            <person name="Kadowaki K."/>
            <person name="Sugiura M."/>
            <person name="Burr B."/>
            <person name="Sasaki T."/>
        </authorList>
    </citation>
    <scope>NUCLEOTIDE SEQUENCE [LARGE SCALE GENOMIC DNA]</scope>
    <source>
        <strain evidence="4">cv. Nipponbare</strain>
    </source>
</reference>
<dbReference type="Proteomes" id="UP000000763">
    <property type="component" value="Chromosome 5"/>
</dbReference>
<accession>B9FNU2</accession>
<reference evidence="2" key="9">
    <citation type="submission" date="2012-08" db="EMBL/GenBank/DDBJ databases">
        <title>Oryza sativa nipponbare(GA3) genomic DNA, chromosome 5.</title>
        <authorList>
            <consortium name="IRGSP(International Rice Genome Sequencing Project)"/>
        </authorList>
    </citation>
    <scope>NUCLEOTIDE SEQUENCE</scope>
</reference>
<reference evidence="3" key="8">
    <citation type="submission" date="2008-12" db="EMBL/GenBank/DDBJ databases">
        <title>Improved gene annotation of the rice (Oryza sativa) genomes.</title>
        <authorList>
            <person name="Wang J."/>
            <person name="Li R."/>
            <person name="Fan W."/>
            <person name="Huang Q."/>
            <person name="Zhang J."/>
            <person name="Zhou Y."/>
            <person name="Hu Y."/>
            <person name="Zi S."/>
            <person name="Li J."/>
            <person name="Ni P."/>
            <person name="Zheng H."/>
            <person name="Zhang Y."/>
            <person name="Zhao M."/>
            <person name="Hao Q."/>
            <person name="McDermott J."/>
            <person name="Samudrala R."/>
            <person name="Kristiansen K."/>
            <person name="Wong G.K.-S."/>
        </authorList>
    </citation>
    <scope>NUCLEOTIDE SEQUENCE</scope>
</reference>
<evidence type="ECO:0000313" key="4">
    <source>
        <dbReference type="Proteomes" id="UP000000763"/>
    </source>
</evidence>
<dbReference type="OMA" id="KQEHAGK"/>
<gene>
    <name evidence="2" type="ordered locus">Os05g0314700</name>
    <name evidence="1" type="ORF">OJ1308_D01.10</name>
    <name evidence="3" type="ORF">OsJ_18022</name>
</gene>
<evidence type="ECO:0000313" key="3">
    <source>
        <dbReference type="EMBL" id="EEE63212.1"/>
    </source>
</evidence>
<dbReference type="PANTHER" id="PTHR21818:SF0">
    <property type="entry name" value="FANCONI ANEMIA GROUP I PROTEIN"/>
    <property type="match status" value="1"/>
</dbReference>
<organism evidence="3">
    <name type="scientific">Oryza sativa subsp. japonica</name>
    <name type="common">Rice</name>
    <dbReference type="NCBI Taxonomy" id="39947"/>
    <lineage>
        <taxon>Eukaryota</taxon>
        <taxon>Viridiplantae</taxon>
        <taxon>Streptophyta</taxon>
        <taxon>Embryophyta</taxon>
        <taxon>Tracheophyta</taxon>
        <taxon>Spermatophyta</taxon>
        <taxon>Magnoliopsida</taxon>
        <taxon>Liliopsida</taxon>
        <taxon>Poales</taxon>
        <taxon>Poaceae</taxon>
        <taxon>BOP clade</taxon>
        <taxon>Oryzoideae</taxon>
        <taxon>Oryzeae</taxon>
        <taxon>Oryzinae</taxon>
        <taxon>Oryza</taxon>
        <taxon>Oryza sativa</taxon>
    </lineage>
</organism>
<evidence type="ECO:0000313" key="1">
    <source>
        <dbReference type="EMBL" id="AAV32151.1"/>
    </source>
</evidence>
<dbReference type="EMBL" id="AP008211">
    <property type="protein sequence ID" value="BAF17083.1"/>
    <property type="molecule type" value="Genomic_DNA"/>
</dbReference>